<evidence type="ECO:0000256" key="2">
    <source>
        <dbReference type="ARBA" id="ARBA00005866"/>
    </source>
</evidence>
<comment type="similarity">
    <text evidence="2 4">Belongs to the glucose-6-phosphate 1-epimerase family.</text>
</comment>
<dbReference type="GO" id="GO:0030246">
    <property type="term" value="F:carbohydrate binding"/>
    <property type="evidence" value="ECO:0007669"/>
    <property type="project" value="UniProtKB-UniRule"/>
</dbReference>
<dbReference type="EC" id="5.1.3.15" evidence="4"/>
<dbReference type="SUPFAM" id="SSF74650">
    <property type="entry name" value="Galactose mutarotase-like"/>
    <property type="match status" value="1"/>
</dbReference>
<dbReference type="InterPro" id="IPR011013">
    <property type="entry name" value="Gal_mutarotase_sf_dom"/>
</dbReference>
<name>A0AB72VCF3_CORGB</name>
<dbReference type="PIRSF" id="PIRSF016020">
    <property type="entry name" value="PHexose_mutarotase"/>
    <property type="match status" value="1"/>
</dbReference>
<dbReference type="Proteomes" id="UP000006698">
    <property type="component" value="Chromosome"/>
</dbReference>
<dbReference type="PANTHER" id="PTHR11122:SF13">
    <property type="entry name" value="GLUCOSE-6-PHOSPHATE 1-EPIMERASE"/>
    <property type="match status" value="1"/>
</dbReference>
<protein>
    <recommendedName>
        <fullName evidence="4">Putative glucose-6-phosphate 1-epimerase</fullName>
        <ecNumber evidence="4">5.1.3.15</ecNumber>
    </recommendedName>
</protein>
<accession>A0AB72VCF3</accession>
<gene>
    <name evidence="6" type="ordered locus">cgR_2210</name>
</gene>
<evidence type="ECO:0000313" key="6">
    <source>
        <dbReference type="EMBL" id="BAF55213.1"/>
    </source>
</evidence>
<organism evidence="6">
    <name type="scientific">Corynebacterium glutamicum (strain R)</name>
    <dbReference type="NCBI Taxonomy" id="340322"/>
    <lineage>
        <taxon>Bacteria</taxon>
        <taxon>Bacillati</taxon>
        <taxon>Actinomycetota</taxon>
        <taxon>Actinomycetes</taxon>
        <taxon>Mycobacteriales</taxon>
        <taxon>Corynebacteriaceae</taxon>
        <taxon>Corynebacterium</taxon>
    </lineage>
</organism>
<dbReference type="InterPro" id="IPR008183">
    <property type="entry name" value="Aldose_1/G6P_1-epimerase"/>
</dbReference>
<evidence type="ECO:0000256" key="5">
    <source>
        <dbReference type="PIRSR" id="PIRSR016020-1"/>
    </source>
</evidence>
<dbReference type="EMBL" id="AP009044">
    <property type="protein sequence ID" value="BAF55213.1"/>
    <property type="molecule type" value="Genomic_DNA"/>
</dbReference>
<dbReference type="CDD" id="cd09020">
    <property type="entry name" value="D-hex-6-P-epi_like"/>
    <property type="match status" value="1"/>
</dbReference>
<proteinExistence type="inferred from homology"/>
<sequence>MCELSYLNAVVMLKAQRGGNSGLYFGSMTTFITSGGLEISPAGAHIVHAESPEGELLFVSSASQYGEGNAIRGGVPIIAPWFGGLLGLDPAHGWARRSAWDVTEHDGQIQAEYGRDGLLLDIRANSTKNGFEITLRAYNDTDEARTVQLAFHPYFKVDDVEKIEVRGLDGVDILNRLNDEVETQDGPVTFDGEFDRIALGTPVVRIFDTDRIITIEGDGHDSTVVWNPGESRASTVADIGEGEWRDFVCVEPALLGADQKGVRVAPGQSVTVGMQVSVEKRA</sequence>
<dbReference type="Gene3D" id="2.70.98.10">
    <property type="match status" value="1"/>
</dbReference>
<evidence type="ECO:0000256" key="3">
    <source>
        <dbReference type="ARBA" id="ARBA00023235"/>
    </source>
</evidence>
<dbReference type="PANTHER" id="PTHR11122">
    <property type="entry name" value="APOSPORY-ASSOCIATED PROTEIN C-RELATED"/>
    <property type="match status" value="1"/>
</dbReference>
<feature type="active site" evidence="5">
    <location>
        <position position="152"/>
    </location>
</feature>
<reference evidence="6" key="1">
    <citation type="journal article" date="2007" name="Microbiology">
        <title>Comparative analysis of the Corynebacterium glutamicum group and complete genome sequence of strain R.</title>
        <authorList>
            <person name="Yukawa H."/>
            <person name="Omumasaba C.A."/>
            <person name="Nonaka H."/>
            <person name="Kos P."/>
            <person name="Okai N."/>
            <person name="Suzuki N."/>
            <person name="Suda M."/>
            <person name="Tsuge Y."/>
            <person name="Watanabe J."/>
            <person name="Ikeda Y."/>
            <person name="Vertes A.A."/>
            <person name="Inui M."/>
        </authorList>
    </citation>
    <scope>NUCLEOTIDE SEQUENCE</scope>
    <source>
        <strain evidence="6">R</strain>
    </source>
</reference>
<comment type="catalytic activity">
    <reaction evidence="1">
        <text>alpha-D-glucose 6-phosphate = beta-D-glucose 6-phosphate</text>
        <dbReference type="Rhea" id="RHEA:16249"/>
        <dbReference type="ChEBI" id="CHEBI:58225"/>
        <dbReference type="ChEBI" id="CHEBI:58247"/>
        <dbReference type="EC" id="5.1.3.15"/>
    </reaction>
</comment>
<dbReference type="KEGG" id="cgt:cgR_2210"/>
<dbReference type="InterPro" id="IPR014718">
    <property type="entry name" value="GH-type_carb-bd"/>
</dbReference>
<dbReference type="GO" id="GO:0005975">
    <property type="term" value="P:carbohydrate metabolic process"/>
    <property type="evidence" value="ECO:0007669"/>
    <property type="project" value="InterPro"/>
</dbReference>
<dbReference type="AlphaFoldDB" id="A0AB72VCF3"/>
<dbReference type="Pfam" id="PF01263">
    <property type="entry name" value="Aldose_epim"/>
    <property type="match status" value="1"/>
</dbReference>
<keyword evidence="3 4" id="KW-0413">Isomerase</keyword>
<dbReference type="GO" id="GO:0047938">
    <property type="term" value="F:glucose-6-phosphate 1-epimerase activity"/>
    <property type="evidence" value="ECO:0007669"/>
    <property type="project" value="UniProtKB-UniRule"/>
</dbReference>
<evidence type="ECO:0000256" key="4">
    <source>
        <dbReference type="PIRNR" id="PIRNR016020"/>
    </source>
</evidence>
<dbReference type="InterPro" id="IPR025532">
    <property type="entry name" value="G6P_1-epimerase"/>
</dbReference>
<feature type="active site" evidence="5">
    <location>
        <position position="251"/>
    </location>
</feature>
<evidence type="ECO:0000256" key="1">
    <source>
        <dbReference type="ARBA" id="ARBA00001096"/>
    </source>
</evidence>